<dbReference type="Pfam" id="PF16510">
    <property type="entry name" value="P22_portal"/>
    <property type="match status" value="1"/>
</dbReference>
<feature type="region of interest" description="Disordered" evidence="1">
    <location>
        <begin position="669"/>
        <end position="690"/>
    </location>
</feature>
<dbReference type="Gene3D" id="6.10.280.90">
    <property type="match status" value="1"/>
</dbReference>
<accession>Q2G3Y5</accession>
<gene>
    <name evidence="2" type="ordered locus">Saro_3003</name>
</gene>
<dbReference type="AlphaFoldDB" id="Q2G3Y5"/>
<sequence length="690" mass="77163">MADELYEPDDALEEQTRDEEKLREVHARALARFDAIASATQECRAKSLEARRFITIPGAQWEGEWGEQFDNSIKLEVDKVGRGVAKIETDYRENRIIPDFRPDGPNADQDTADMLDGLHRADSYRFKSQQARDNAFFEAVAGGFGAYRLTNEWEDESDKDNDHQRVNPASIIVDADQSVFFDLQARMYDKSDARFALVRTKLTREAFEDEYDGCYSEWPEAPRWKFTDWFAPDTVAIAEYYEREEVSDTLHILTNKLSGEELRLWASDMEKGVLAQYKADGWAVKSQKRKRCRVHKYVLSGAEVLEDCGYIAGTELPIVPVYGKRYFVDGIERWNGYVQPKMDSQRLYNSNVSKLAETNALSPREVPIFDPTQIDAVQEGQWARANIDRLPYLTAHALRNPDGSVAMAGPIGKVEPPTLAPVTATLLQIANQDLQEELNDGADEVKANTSAEAMDIAAARVDAKSGIYLDNMRQSVQREGEIYISMASEVYSEEGREVRTMTEDGDDGTAILKQMKTDPKTGENATINDLEHGRYKVIASVTEATATRRDKTVKAMLRVAEVATAAQDMEMAQAAIVTAVMNTDGEGTDGFMQWMRKVKALPMGLVEPNDEEKAEMEQAAQNVQPDPMANLANAQARQFEADAAKKAAEVAETEANTRLLDAKTVETLEKAQQPANDQPSIPLNRGPYAA</sequence>
<dbReference type="STRING" id="279238.Saro_3003"/>
<dbReference type="RefSeq" id="WP_011446642.1">
    <property type="nucleotide sequence ID" value="NC_007794.1"/>
</dbReference>
<dbReference type="HOGENOM" id="CLU_015097_0_0_5"/>
<protein>
    <recommendedName>
        <fullName evidence="4">Phage P22-like portal protein</fullName>
    </recommendedName>
</protein>
<dbReference type="KEGG" id="nar:Saro_3003"/>
<evidence type="ECO:0000256" key="1">
    <source>
        <dbReference type="SAM" id="MobiDB-lite"/>
    </source>
</evidence>
<evidence type="ECO:0000313" key="2">
    <source>
        <dbReference type="EMBL" id="ABD27438.1"/>
    </source>
</evidence>
<keyword evidence="3" id="KW-1185">Reference proteome</keyword>
<evidence type="ECO:0008006" key="4">
    <source>
        <dbReference type="Google" id="ProtNLM"/>
    </source>
</evidence>
<feature type="region of interest" description="Disordered" evidence="1">
    <location>
        <begin position="1"/>
        <end position="20"/>
    </location>
</feature>
<dbReference type="InterPro" id="IPR032427">
    <property type="entry name" value="P22_portal"/>
</dbReference>
<organism evidence="2 3">
    <name type="scientific">Novosphingobium aromaticivorans (strain ATCC 700278 / DSM 12444 / CCUG 56034 / CIP 105152 / NBRC 16084 / F199)</name>
    <dbReference type="NCBI Taxonomy" id="279238"/>
    <lineage>
        <taxon>Bacteria</taxon>
        <taxon>Pseudomonadati</taxon>
        <taxon>Pseudomonadota</taxon>
        <taxon>Alphaproteobacteria</taxon>
        <taxon>Sphingomonadales</taxon>
        <taxon>Sphingomonadaceae</taxon>
        <taxon>Novosphingobium</taxon>
    </lineage>
</organism>
<dbReference type="eggNOG" id="ENOG502Z9DD">
    <property type="taxonomic scope" value="Bacteria"/>
</dbReference>
<name>Q2G3Y5_NOVAD</name>
<dbReference type="Proteomes" id="UP000009134">
    <property type="component" value="Chromosome"/>
</dbReference>
<reference evidence="3" key="1">
    <citation type="submission" date="2006-01" db="EMBL/GenBank/DDBJ databases">
        <title>Complete sequence of Novosphingobium aromaticivorans DSM 12444.</title>
        <authorList>
            <consortium name="US DOE Joint Genome Institute"/>
            <person name="Copeland A."/>
            <person name="Lucas S."/>
            <person name="Lapidus A."/>
            <person name="Barry K."/>
            <person name="Detter J.C."/>
            <person name="Glavina T."/>
            <person name="Hammon N."/>
            <person name="Israni S."/>
            <person name="Pitluck S."/>
            <person name="Chain P."/>
            <person name="Malfatti S."/>
            <person name="Shin M."/>
            <person name="Vergez L."/>
            <person name="Schmutz J."/>
            <person name="Larimer F."/>
            <person name="Land M."/>
            <person name="Kyrpides N."/>
            <person name="Ivanova N."/>
            <person name="Fredrickson J."/>
            <person name="Balkwill D."/>
            <person name="Romine M.F."/>
            <person name="Richardson P."/>
        </authorList>
    </citation>
    <scope>NUCLEOTIDE SEQUENCE [LARGE SCALE GENOMIC DNA]</scope>
    <source>
        <strain evidence="3">ATCC 700278 / DSM 12444 / CCUG 56034 / CIP 105152 / NBRC 16084 / F199</strain>
    </source>
</reference>
<dbReference type="EMBL" id="CP000248">
    <property type="protein sequence ID" value="ABD27438.1"/>
    <property type="molecule type" value="Genomic_DNA"/>
</dbReference>
<proteinExistence type="predicted"/>
<evidence type="ECO:0000313" key="3">
    <source>
        <dbReference type="Proteomes" id="UP000009134"/>
    </source>
</evidence>
<feature type="compositionally biased region" description="Acidic residues" evidence="1">
    <location>
        <begin position="1"/>
        <end position="13"/>
    </location>
</feature>